<reference evidence="1 2" key="1">
    <citation type="journal article" date="2022" name="Plant J.">
        <title>Chromosome-level genome of Camellia lanceoleosa provides a valuable resource for understanding genome evolution and self-incompatibility.</title>
        <authorList>
            <person name="Gong W."/>
            <person name="Xiao S."/>
            <person name="Wang L."/>
            <person name="Liao Z."/>
            <person name="Chang Y."/>
            <person name="Mo W."/>
            <person name="Hu G."/>
            <person name="Li W."/>
            <person name="Zhao G."/>
            <person name="Zhu H."/>
            <person name="Hu X."/>
            <person name="Ji K."/>
            <person name="Xiang X."/>
            <person name="Song Q."/>
            <person name="Yuan D."/>
            <person name="Jin S."/>
            <person name="Zhang L."/>
        </authorList>
    </citation>
    <scope>NUCLEOTIDE SEQUENCE [LARGE SCALE GENOMIC DNA]</scope>
    <source>
        <strain evidence="1">SQ_2022a</strain>
    </source>
</reference>
<evidence type="ECO:0000313" key="2">
    <source>
        <dbReference type="Proteomes" id="UP001060215"/>
    </source>
</evidence>
<dbReference type="Proteomes" id="UP001060215">
    <property type="component" value="Chromosome 13"/>
</dbReference>
<keyword evidence="2" id="KW-1185">Reference proteome</keyword>
<accession>A0ACC0FYL5</accession>
<sequence length="96" mass="10776">MDYPWEAICSSLEDYNKQIEQLKQEMNDATHGADNSRDDISVLAQQYVVIDYDEDCGICSQLDDAIASECPFCGDLMIREISLPFILPGEAYEATS</sequence>
<proteinExistence type="predicted"/>
<comment type="caution">
    <text evidence="1">The sequence shown here is derived from an EMBL/GenBank/DDBJ whole genome shotgun (WGS) entry which is preliminary data.</text>
</comment>
<organism evidence="1 2">
    <name type="scientific">Camellia lanceoleosa</name>
    <dbReference type="NCBI Taxonomy" id="1840588"/>
    <lineage>
        <taxon>Eukaryota</taxon>
        <taxon>Viridiplantae</taxon>
        <taxon>Streptophyta</taxon>
        <taxon>Embryophyta</taxon>
        <taxon>Tracheophyta</taxon>
        <taxon>Spermatophyta</taxon>
        <taxon>Magnoliopsida</taxon>
        <taxon>eudicotyledons</taxon>
        <taxon>Gunneridae</taxon>
        <taxon>Pentapetalae</taxon>
        <taxon>asterids</taxon>
        <taxon>Ericales</taxon>
        <taxon>Theaceae</taxon>
        <taxon>Camellia</taxon>
    </lineage>
</organism>
<protein>
    <submittedName>
        <fullName evidence="1">Vacuolar sorting protein 18</fullName>
    </submittedName>
</protein>
<evidence type="ECO:0000313" key="1">
    <source>
        <dbReference type="EMBL" id="KAI7993061.1"/>
    </source>
</evidence>
<dbReference type="EMBL" id="CM045770">
    <property type="protein sequence ID" value="KAI7993061.1"/>
    <property type="molecule type" value="Genomic_DNA"/>
</dbReference>
<gene>
    <name evidence="1" type="ORF">LOK49_LG12G00106</name>
</gene>
<name>A0ACC0FYL5_9ERIC</name>